<evidence type="ECO:0000256" key="3">
    <source>
        <dbReference type="ARBA" id="ARBA00004613"/>
    </source>
</evidence>
<gene>
    <name evidence="13" type="primary">Clps</name>
    <name evidence="13" type="ORF">GTO92_0008989</name>
</gene>
<comment type="subcellular location">
    <subcellularLocation>
        <location evidence="3">Secreted</location>
    </subcellularLocation>
</comment>
<dbReference type="PROSITE" id="PS51342">
    <property type="entry name" value="COLIPASE_2"/>
    <property type="match status" value="1"/>
</dbReference>
<dbReference type="PRINTS" id="PR00128">
    <property type="entry name" value="COLIPASE"/>
</dbReference>
<dbReference type="InterPro" id="IPR047576">
    <property type="entry name" value="CLPS_chr"/>
</dbReference>
<keyword evidence="14" id="KW-1185">Reference proteome</keyword>
<comment type="subunit">
    <text evidence="4">Forms a 1:1 stoichiometric complex with pancreatic lipase.</text>
</comment>
<reference evidence="13" key="1">
    <citation type="journal article" date="2021" name="Cell">
        <title>Tracing the genetic footprints of vertebrate landing in non-teleost ray-finned fishes.</title>
        <authorList>
            <person name="Bi X."/>
            <person name="Wang K."/>
            <person name="Yang L."/>
            <person name="Pan H."/>
            <person name="Jiang H."/>
            <person name="Wei Q."/>
            <person name="Fang M."/>
            <person name="Yu H."/>
            <person name="Zhu C."/>
            <person name="Cai Y."/>
            <person name="He Y."/>
            <person name="Gan X."/>
            <person name="Zeng H."/>
            <person name="Yu D."/>
            <person name="Zhu Y."/>
            <person name="Jiang H."/>
            <person name="Qiu Q."/>
            <person name="Yang H."/>
            <person name="Zhang Y.E."/>
            <person name="Wang W."/>
            <person name="Zhu M."/>
            <person name="He S."/>
            <person name="Zhang G."/>
        </authorList>
    </citation>
    <scope>NUCLEOTIDE SEQUENCE</scope>
    <source>
        <strain evidence="13">Bchr_001</strain>
    </source>
</reference>
<dbReference type="PANTHER" id="PTHR10041:SF9">
    <property type="entry name" value="COLIPASE"/>
    <property type="match status" value="1"/>
</dbReference>
<keyword evidence="9" id="KW-0443">Lipid metabolism</keyword>
<sequence length="117" mass="12610">MAVPTKNMAVLKAPDGIEPKSRALPLQVSSEDNGELCFQSAQCKSKCCHRNDGLSLARCASRAAENQECSPLTLYGTYYRCPCESGLHCDTDITIGGSITNTNFGICTDRNEKSVSD</sequence>
<evidence type="ECO:0000256" key="9">
    <source>
        <dbReference type="ARBA" id="ARBA00023098"/>
    </source>
</evidence>
<dbReference type="CDD" id="cd23011">
    <property type="entry name" value="CLPS"/>
    <property type="match status" value="1"/>
</dbReference>
<evidence type="ECO:0000256" key="7">
    <source>
        <dbReference type="ARBA" id="ARBA00022757"/>
    </source>
</evidence>
<keyword evidence="10" id="KW-1015">Disulfide bond</keyword>
<organism evidence="13 14">
    <name type="scientific">Polypterus senegalus</name>
    <name type="common">Senegal bichir</name>
    <dbReference type="NCBI Taxonomy" id="55291"/>
    <lineage>
        <taxon>Eukaryota</taxon>
        <taxon>Metazoa</taxon>
        <taxon>Chordata</taxon>
        <taxon>Craniata</taxon>
        <taxon>Vertebrata</taxon>
        <taxon>Euteleostomi</taxon>
        <taxon>Actinopterygii</taxon>
        <taxon>Polypteriformes</taxon>
        <taxon>Polypteridae</taxon>
        <taxon>Polypterus</taxon>
    </lineage>
</organism>
<dbReference type="InterPro" id="IPR017913">
    <property type="entry name" value="Colipase_N"/>
</dbReference>
<dbReference type="Proteomes" id="UP001166052">
    <property type="component" value="Unassembled WGS sequence"/>
</dbReference>
<feature type="non-terminal residue" evidence="13">
    <location>
        <position position="117"/>
    </location>
</feature>
<proteinExistence type="predicted"/>
<evidence type="ECO:0000313" key="13">
    <source>
        <dbReference type="EMBL" id="MBN3289116.1"/>
    </source>
</evidence>
<evidence type="ECO:0000259" key="11">
    <source>
        <dbReference type="Pfam" id="PF01114"/>
    </source>
</evidence>
<dbReference type="Pfam" id="PF02740">
    <property type="entry name" value="Colipase_C"/>
    <property type="match status" value="1"/>
</dbReference>
<dbReference type="InterPro" id="IPR017915">
    <property type="entry name" value="Colipase_CS"/>
</dbReference>
<evidence type="ECO:0000256" key="2">
    <source>
        <dbReference type="ARBA" id="ARBA00003508"/>
    </source>
</evidence>
<evidence type="ECO:0000256" key="4">
    <source>
        <dbReference type="ARBA" id="ARBA00011263"/>
    </source>
</evidence>
<feature type="domain" description="Colipase N-terminal" evidence="11">
    <location>
        <begin position="32"/>
        <end position="63"/>
    </location>
</feature>
<dbReference type="InterPro" id="IPR017914">
    <property type="entry name" value="Colipase_C"/>
</dbReference>
<dbReference type="SMART" id="SM00023">
    <property type="entry name" value="COLIPASE"/>
    <property type="match status" value="1"/>
</dbReference>
<name>A0ABS2YSR9_POLSE</name>
<evidence type="ECO:0000313" key="14">
    <source>
        <dbReference type="Proteomes" id="UP001166052"/>
    </source>
</evidence>
<evidence type="ECO:0000256" key="1">
    <source>
        <dbReference type="ARBA" id="ARBA00002722"/>
    </source>
</evidence>
<comment type="function">
    <text evidence="1">Enterostatin has a biological activity as a satiety signal.</text>
</comment>
<accession>A0ABS2YSR9</accession>
<evidence type="ECO:0000256" key="10">
    <source>
        <dbReference type="ARBA" id="ARBA00023157"/>
    </source>
</evidence>
<evidence type="ECO:0000256" key="6">
    <source>
        <dbReference type="ARBA" id="ARBA00022729"/>
    </source>
</evidence>
<dbReference type="PROSITE" id="PS00121">
    <property type="entry name" value="COLIPASE_1"/>
    <property type="match status" value="1"/>
</dbReference>
<dbReference type="Pfam" id="PF01114">
    <property type="entry name" value="Colipase"/>
    <property type="match status" value="1"/>
</dbReference>
<feature type="domain" description="Colipase C-terminal" evidence="12">
    <location>
        <begin position="66"/>
        <end position="109"/>
    </location>
</feature>
<dbReference type="PANTHER" id="PTHR10041">
    <property type="entry name" value="COLIPASE"/>
    <property type="match status" value="1"/>
</dbReference>
<evidence type="ECO:0000256" key="8">
    <source>
        <dbReference type="ARBA" id="ARBA00022963"/>
    </source>
</evidence>
<evidence type="ECO:0000256" key="5">
    <source>
        <dbReference type="ARBA" id="ARBA00022525"/>
    </source>
</evidence>
<evidence type="ECO:0000259" key="12">
    <source>
        <dbReference type="Pfam" id="PF02740"/>
    </source>
</evidence>
<comment type="function">
    <text evidence="2">Colipase is a cofactor of pancreatic lipase. It allows the lipase to anchor itself to the lipid-water interface. Without colipase the enzyme is washed off by bile salts, which have an inhibitory effect on the lipase.</text>
</comment>
<protein>
    <submittedName>
        <fullName evidence="13">COL Colipase</fullName>
    </submittedName>
</protein>
<dbReference type="SUPFAM" id="SSF57190">
    <property type="entry name" value="Colipase-like"/>
    <property type="match status" value="2"/>
</dbReference>
<keyword evidence="5" id="KW-0964">Secreted</keyword>
<dbReference type="InterPro" id="IPR001981">
    <property type="entry name" value="Colipase"/>
</dbReference>
<feature type="non-terminal residue" evidence="13">
    <location>
        <position position="1"/>
    </location>
</feature>
<dbReference type="Gene3D" id="2.10.80.10">
    <property type="entry name" value="Lipase, subunit A"/>
    <property type="match status" value="1"/>
</dbReference>
<keyword evidence="7" id="KW-0222">Digestion</keyword>
<comment type="caution">
    <text evidence="13">The sequence shown here is derived from an EMBL/GenBank/DDBJ whole genome shotgun (WGS) entry which is preliminary data.</text>
</comment>
<keyword evidence="8" id="KW-0442">Lipid degradation</keyword>
<dbReference type="EMBL" id="JAAWVN010001534">
    <property type="protein sequence ID" value="MBN3289116.1"/>
    <property type="molecule type" value="Genomic_DNA"/>
</dbReference>
<keyword evidence="6" id="KW-0732">Signal</keyword>